<name>A0A1M5DXG3_9ALTE</name>
<dbReference type="RefSeq" id="WP_073316571.1">
    <property type="nucleotide sequence ID" value="NZ_FQWD01000001.1"/>
</dbReference>
<dbReference type="AlphaFoldDB" id="A0A1M5DXG3"/>
<dbReference type="Pfam" id="PF19671">
    <property type="entry name" value="DUF6174"/>
    <property type="match status" value="1"/>
</dbReference>
<dbReference type="OrthoDB" id="5740696at2"/>
<reference evidence="2" key="1">
    <citation type="submission" date="2016-11" db="EMBL/GenBank/DDBJ databases">
        <authorList>
            <person name="Varghese N."/>
            <person name="Submissions S."/>
        </authorList>
    </citation>
    <scope>NUCLEOTIDE SEQUENCE [LARGE SCALE GENOMIC DNA]</scope>
    <source>
        <strain evidence="2">CGMCC 1.8995</strain>
    </source>
</reference>
<protein>
    <recommendedName>
        <fullName evidence="3">Carboxypeptidase regulatory-like domain-containing protein</fullName>
    </recommendedName>
</protein>
<gene>
    <name evidence="1" type="ORF">SAMN05216361_0166</name>
</gene>
<accession>A0A1M5DXG3</accession>
<sequence>MNSFVRLAAVVAASNLLTACELDSNNVLENLNKNRAKWENSNIDTYQFEYSKSCNCMLEDTLPRLVVVNAGQVVSQTIIESHVALPLDQVSTESIAGLFERIALEESRAKSVTVEYDPDLGYPTKIKVDISKRIADDEYTLYVSNVVNSEDLACTTEVLSGLNISIVDSSTQTAAACGVTVTATEGDFSESVDNTDVNCDDSALISMLHERPGFYTLTFEKSGYQAYQIEDFGIGQDLCHVLPRQLDVELSPQ</sequence>
<evidence type="ECO:0008006" key="3">
    <source>
        <dbReference type="Google" id="ProtNLM"/>
    </source>
</evidence>
<evidence type="ECO:0000313" key="1">
    <source>
        <dbReference type="EMBL" id="SHF71606.1"/>
    </source>
</evidence>
<proteinExistence type="predicted"/>
<evidence type="ECO:0000313" key="2">
    <source>
        <dbReference type="Proteomes" id="UP000184520"/>
    </source>
</evidence>
<dbReference type="InterPro" id="IPR046172">
    <property type="entry name" value="DUF6174"/>
</dbReference>
<organism evidence="1 2">
    <name type="scientific">Marisediminitalea aggregata</name>
    <dbReference type="NCBI Taxonomy" id="634436"/>
    <lineage>
        <taxon>Bacteria</taxon>
        <taxon>Pseudomonadati</taxon>
        <taxon>Pseudomonadota</taxon>
        <taxon>Gammaproteobacteria</taxon>
        <taxon>Alteromonadales</taxon>
        <taxon>Alteromonadaceae</taxon>
        <taxon>Marisediminitalea</taxon>
    </lineage>
</organism>
<keyword evidence="2" id="KW-1185">Reference proteome</keyword>
<dbReference type="PROSITE" id="PS51257">
    <property type="entry name" value="PROKAR_LIPOPROTEIN"/>
    <property type="match status" value="1"/>
</dbReference>
<dbReference type="EMBL" id="FQWD01000001">
    <property type="protein sequence ID" value="SHF71606.1"/>
    <property type="molecule type" value="Genomic_DNA"/>
</dbReference>
<dbReference type="Proteomes" id="UP000184520">
    <property type="component" value="Unassembled WGS sequence"/>
</dbReference>